<dbReference type="GO" id="GO:0051536">
    <property type="term" value="F:iron-sulfur cluster binding"/>
    <property type="evidence" value="ECO:0007669"/>
    <property type="project" value="UniProtKB-KW"/>
</dbReference>
<dbReference type="SFLD" id="SFLDS00029">
    <property type="entry name" value="Radical_SAM"/>
    <property type="match status" value="1"/>
</dbReference>
<dbReference type="SFLD" id="SFLDG01067">
    <property type="entry name" value="SPASM/twitch_domain_containing"/>
    <property type="match status" value="1"/>
</dbReference>
<dbReference type="Pfam" id="PF13186">
    <property type="entry name" value="SPASM"/>
    <property type="match status" value="1"/>
</dbReference>
<dbReference type="SUPFAM" id="SSF102114">
    <property type="entry name" value="Radical SAM enzymes"/>
    <property type="match status" value="1"/>
</dbReference>
<evidence type="ECO:0000256" key="2">
    <source>
        <dbReference type="ARBA" id="ARBA00022723"/>
    </source>
</evidence>
<dbReference type="EMBL" id="CP003362">
    <property type="protein sequence ID" value="AGB49075.1"/>
    <property type="molecule type" value="Genomic_DNA"/>
</dbReference>
<dbReference type="CDD" id="cd01335">
    <property type="entry name" value="Radical_SAM"/>
    <property type="match status" value="1"/>
</dbReference>
<evidence type="ECO:0000256" key="1">
    <source>
        <dbReference type="ARBA" id="ARBA00022691"/>
    </source>
</evidence>
<dbReference type="RefSeq" id="WP_015324242.1">
    <property type="nucleotide sequence ID" value="NC_019977.1"/>
</dbReference>
<keyword evidence="4" id="KW-0411">Iron-sulfur</keyword>
<keyword evidence="3" id="KW-0408">Iron</keyword>
<gene>
    <name evidence="6" type="ordered locus">Metho_0832</name>
</gene>
<dbReference type="AlphaFoldDB" id="L0KWJ5"/>
<organism evidence="6 7">
    <name type="scientific">Methanomethylovorans hollandica (strain DSM 15978 / NBRC 107637 / DMS1)</name>
    <dbReference type="NCBI Taxonomy" id="867904"/>
    <lineage>
        <taxon>Archaea</taxon>
        <taxon>Methanobacteriati</taxon>
        <taxon>Methanobacteriota</taxon>
        <taxon>Stenosarchaea group</taxon>
        <taxon>Methanomicrobia</taxon>
        <taxon>Methanosarcinales</taxon>
        <taxon>Methanosarcinaceae</taxon>
        <taxon>Methanomethylovorans</taxon>
    </lineage>
</organism>
<evidence type="ECO:0000256" key="3">
    <source>
        <dbReference type="ARBA" id="ARBA00023004"/>
    </source>
</evidence>
<accession>L0KWJ5</accession>
<evidence type="ECO:0000259" key="5">
    <source>
        <dbReference type="PROSITE" id="PS51918"/>
    </source>
</evidence>
<dbReference type="HOGENOM" id="CLU_043914_0_0_2"/>
<dbReference type="InterPro" id="IPR006638">
    <property type="entry name" value="Elp3/MiaA/NifB-like_rSAM"/>
</dbReference>
<dbReference type="Gene3D" id="3.20.20.70">
    <property type="entry name" value="Aldolase class I"/>
    <property type="match status" value="1"/>
</dbReference>
<dbReference type="InterPro" id="IPR023885">
    <property type="entry name" value="4Fe4S-binding_SPASM_dom"/>
</dbReference>
<evidence type="ECO:0000313" key="6">
    <source>
        <dbReference type="EMBL" id="AGB49075.1"/>
    </source>
</evidence>
<protein>
    <submittedName>
        <fullName evidence="6">Putative Fe-S oxidoreductase</fullName>
    </submittedName>
</protein>
<reference evidence="7" key="1">
    <citation type="submission" date="2012-02" db="EMBL/GenBank/DDBJ databases">
        <title>Complete sequence of chromosome of Methanomethylovorans hollandica DSM 15978.</title>
        <authorList>
            <person name="Lucas S."/>
            <person name="Copeland A."/>
            <person name="Lapidus A."/>
            <person name="Glavina del Rio T."/>
            <person name="Dalin E."/>
            <person name="Tice H."/>
            <person name="Bruce D."/>
            <person name="Goodwin L."/>
            <person name="Pitluck S."/>
            <person name="Peters L."/>
            <person name="Mikhailova N."/>
            <person name="Held B."/>
            <person name="Kyrpides N."/>
            <person name="Mavromatis K."/>
            <person name="Ivanova N."/>
            <person name="Brettin T."/>
            <person name="Detter J.C."/>
            <person name="Han C."/>
            <person name="Larimer F."/>
            <person name="Land M."/>
            <person name="Hauser L."/>
            <person name="Markowitz V."/>
            <person name="Cheng J.-F."/>
            <person name="Hugenholtz P."/>
            <person name="Woyke T."/>
            <person name="Wu D."/>
            <person name="Spring S."/>
            <person name="Schroeder M."/>
            <person name="Brambilla E."/>
            <person name="Klenk H.-P."/>
            <person name="Eisen J.A."/>
        </authorList>
    </citation>
    <scope>NUCLEOTIDE SEQUENCE [LARGE SCALE GENOMIC DNA]</scope>
    <source>
        <strain evidence="7">DSM 15978 / NBRC 107637 / DMS1</strain>
    </source>
</reference>
<dbReference type="InterPro" id="IPR013785">
    <property type="entry name" value="Aldolase_TIM"/>
</dbReference>
<keyword evidence="2" id="KW-0479">Metal-binding</keyword>
<evidence type="ECO:0000256" key="4">
    <source>
        <dbReference type="ARBA" id="ARBA00023014"/>
    </source>
</evidence>
<dbReference type="InterPro" id="IPR007197">
    <property type="entry name" value="rSAM"/>
</dbReference>
<dbReference type="FunFam" id="3.20.20.70:FF:000352">
    <property type="entry name" value="Metallo cofactor biosynthesis protein"/>
    <property type="match status" value="1"/>
</dbReference>
<dbReference type="Proteomes" id="UP000010866">
    <property type="component" value="Chromosome"/>
</dbReference>
<dbReference type="OrthoDB" id="30736at2157"/>
<dbReference type="InterPro" id="IPR058240">
    <property type="entry name" value="rSAM_sf"/>
</dbReference>
<dbReference type="GO" id="GO:0046872">
    <property type="term" value="F:metal ion binding"/>
    <property type="evidence" value="ECO:0007669"/>
    <property type="project" value="UniProtKB-KW"/>
</dbReference>
<dbReference type="PANTHER" id="PTHR11228">
    <property type="entry name" value="RADICAL SAM DOMAIN PROTEIN"/>
    <property type="match status" value="1"/>
</dbReference>
<dbReference type="STRING" id="867904.Metho_0832"/>
<dbReference type="KEGG" id="mhz:Metho_0832"/>
<dbReference type="InterPro" id="IPR050377">
    <property type="entry name" value="Radical_SAM_PqqE_MftC-like"/>
</dbReference>
<dbReference type="PROSITE" id="PS51918">
    <property type="entry name" value="RADICAL_SAM"/>
    <property type="match status" value="1"/>
</dbReference>
<dbReference type="SFLD" id="SFLDG01386">
    <property type="entry name" value="main_SPASM_domain-containing"/>
    <property type="match status" value="1"/>
</dbReference>
<feature type="domain" description="Radical SAM core" evidence="5">
    <location>
        <begin position="82"/>
        <end position="293"/>
    </location>
</feature>
<dbReference type="GeneID" id="14408125"/>
<dbReference type="GO" id="GO:0003824">
    <property type="term" value="F:catalytic activity"/>
    <property type="evidence" value="ECO:0007669"/>
    <property type="project" value="InterPro"/>
</dbReference>
<dbReference type="SMART" id="SM00729">
    <property type="entry name" value="Elp3"/>
    <property type="match status" value="1"/>
</dbReference>
<name>L0KWJ5_METHD</name>
<proteinExistence type="predicted"/>
<keyword evidence="7" id="KW-1185">Reference proteome</keyword>
<evidence type="ECO:0000313" key="7">
    <source>
        <dbReference type="Proteomes" id="UP000010866"/>
    </source>
</evidence>
<dbReference type="PANTHER" id="PTHR11228:SF7">
    <property type="entry name" value="PQQA PEPTIDE CYCLASE"/>
    <property type="match status" value="1"/>
</dbReference>
<dbReference type="Pfam" id="PF04055">
    <property type="entry name" value="Radical_SAM"/>
    <property type="match status" value="1"/>
</dbReference>
<sequence length="394" mass="44330">MRVYDRSVIKIDAGIDNGKVVLESEGALSPIAKPIISKINDIFREEKPIYVDDENIVFSTWVPPVPGEVFNRLISAEISSILRKRVPDQLSIGITSRCPNNCIHCGAADIIAKTELTVEQINGAVSQSIELGSYYISFDGGETMMRNDLTEMVKAVDKSKAIAACFTSGFRLTEERAKDLKAAGLYATHISIDSPREEEHDRVRGREGAFKDSLQGIKSTLEAGILADMFVVVSPHNIDDLEDFYGLAENLGMHELSIYEIVAVGRWLEHEDEVISDSDVKMLGRFQKEKNRKSEGPRVTALPYFMGPDQFGCFAGRRWMHVTPAGDVLPCAYTPLSFGNLVEEELNVIWKRMGQHDAYRKNADFCRMRDQRFRQKYIHVIPKEAALPLRLDRL</sequence>
<dbReference type="GO" id="GO:0006783">
    <property type="term" value="P:heme biosynthetic process"/>
    <property type="evidence" value="ECO:0007669"/>
    <property type="project" value="TreeGrafter"/>
</dbReference>
<keyword evidence="1" id="KW-0949">S-adenosyl-L-methionine</keyword>